<dbReference type="EMBL" id="MNUE01000037">
    <property type="protein sequence ID" value="OJD32608.1"/>
    <property type="molecule type" value="Genomic_DNA"/>
</dbReference>
<keyword evidence="2" id="KW-0812">Transmembrane</keyword>
<gene>
    <name evidence="3" type="ORF">BKCO1_37000189</name>
</gene>
<protein>
    <submittedName>
        <fullName evidence="3">Uncharacterized protein</fullName>
    </submittedName>
</protein>
<comment type="caution">
    <text evidence="3">The sequence shown here is derived from an EMBL/GenBank/DDBJ whole genome shotgun (WGS) entry which is preliminary data.</text>
</comment>
<evidence type="ECO:0000256" key="1">
    <source>
        <dbReference type="SAM" id="MobiDB-lite"/>
    </source>
</evidence>
<evidence type="ECO:0000313" key="3">
    <source>
        <dbReference type="EMBL" id="OJD32608.1"/>
    </source>
</evidence>
<feature type="region of interest" description="Disordered" evidence="1">
    <location>
        <begin position="319"/>
        <end position="369"/>
    </location>
</feature>
<organism evidence="3 4">
    <name type="scientific">Diplodia corticola</name>
    <dbReference type="NCBI Taxonomy" id="236234"/>
    <lineage>
        <taxon>Eukaryota</taxon>
        <taxon>Fungi</taxon>
        <taxon>Dikarya</taxon>
        <taxon>Ascomycota</taxon>
        <taxon>Pezizomycotina</taxon>
        <taxon>Dothideomycetes</taxon>
        <taxon>Dothideomycetes incertae sedis</taxon>
        <taxon>Botryosphaeriales</taxon>
        <taxon>Botryosphaeriaceae</taxon>
        <taxon>Diplodia</taxon>
    </lineage>
</organism>
<accession>A0A1J9QW15</accession>
<feature type="compositionally biased region" description="Basic and acidic residues" evidence="1">
    <location>
        <begin position="341"/>
        <end position="353"/>
    </location>
</feature>
<dbReference type="RefSeq" id="XP_020128868.1">
    <property type="nucleotide sequence ID" value="XM_020275073.1"/>
</dbReference>
<dbReference type="GeneID" id="31015334"/>
<feature type="transmembrane region" description="Helical" evidence="2">
    <location>
        <begin position="107"/>
        <end position="127"/>
    </location>
</feature>
<evidence type="ECO:0000256" key="2">
    <source>
        <dbReference type="SAM" id="Phobius"/>
    </source>
</evidence>
<dbReference type="AlphaFoldDB" id="A0A1J9QW15"/>
<dbReference type="Proteomes" id="UP000183809">
    <property type="component" value="Unassembled WGS sequence"/>
</dbReference>
<keyword evidence="4" id="KW-1185">Reference proteome</keyword>
<evidence type="ECO:0000313" key="4">
    <source>
        <dbReference type="Proteomes" id="UP000183809"/>
    </source>
</evidence>
<keyword evidence="2" id="KW-0472">Membrane</keyword>
<sequence>MATRETDGLRNANRYSQIGITGDTTDATFGNRHGPTNTSDLDGRWYIYNNISLHRSTTSHAERRSQSTAAIQPLSYEDTSVLQRKQPAGCKACIQYWKKCTTCQKSLIVMVIVLLITIAATLPPVLLKTSKRHQSGSGSAITLGINRHDFLFKFLAHEYTYAEHKSPHIYQLCSPDYDVTRAADTISRPIGDTGAGAQHNIYHSTIDTSVHHAAGDIANWVSLRIVNVEYATEEGAEGEYEVAQNESRDTVTDTKFEGLGGNVEELMNCEASEIGAQAAESEDAETKESEIAQCFGIIWSLLRAMGYEEYRENIKRCSEPAEEVGEKEEGNTVPRRAKHMGLKETEEKRREADNYTEGQISAARPQQDLSHKRRHLWGVESQHRAALQFLLV</sequence>
<name>A0A1J9QW15_9PEZI</name>
<reference evidence="3 4" key="1">
    <citation type="submission" date="2016-10" db="EMBL/GenBank/DDBJ databases">
        <title>Proteomics and genomics reveal pathogen-plant mechanisms compatible with a hemibiotrophic lifestyle of Diplodia corticola.</title>
        <authorList>
            <person name="Fernandes I."/>
            <person name="De Jonge R."/>
            <person name="Van De Peer Y."/>
            <person name="Devreese B."/>
            <person name="Alves A."/>
            <person name="Esteves A.C."/>
        </authorList>
    </citation>
    <scope>NUCLEOTIDE SEQUENCE [LARGE SCALE GENOMIC DNA]</scope>
    <source>
        <strain evidence="3 4">CBS 112549</strain>
    </source>
</reference>
<proteinExistence type="predicted"/>
<keyword evidence="2" id="KW-1133">Transmembrane helix</keyword>